<evidence type="ECO:0000313" key="4">
    <source>
        <dbReference type="Proteomes" id="UP001280581"/>
    </source>
</evidence>
<dbReference type="PROSITE" id="PS00028">
    <property type="entry name" value="ZINC_FINGER_C2H2_1"/>
    <property type="match status" value="1"/>
</dbReference>
<evidence type="ECO:0000259" key="2">
    <source>
        <dbReference type="PROSITE" id="PS00028"/>
    </source>
</evidence>
<dbReference type="InterPro" id="IPR013087">
    <property type="entry name" value="Znf_C2H2_type"/>
</dbReference>
<proteinExistence type="predicted"/>
<dbReference type="AlphaFoldDB" id="A0AAN6LX18"/>
<dbReference type="EMBL" id="WVTA01000006">
    <property type="protein sequence ID" value="KAK3209027.1"/>
    <property type="molecule type" value="Genomic_DNA"/>
</dbReference>
<feature type="domain" description="C2H2-type" evidence="2">
    <location>
        <begin position="175"/>
        <end position="198"/>
    </location>
</feature>
<evidence type="ECO:0000256" key="1">
    <source>
        <dbReference type="SAM" id="MobiDB-lite"/>
    </source>
</evidence>
<comment type="caution">
    <text evidence="3">The sequence shown here is derived from an EMBL/GenBank/DDBJ whole genome shotgun (WGS) entry which is preliminary data.</text>
</comment>
<gene>
    <name evidence="3" type="ORF">GRF29_69g452658</name>
</gene>
<feature type="region of interest" description="Disordered" evidence="1">
    <location>
        <begin position="480"/>
        <end position="513"/>
    </location>
</feature>
<feature type="region of interest" description="Disordered" evidence="1">
    <location>
        <begin position="436"/>
        <end position="456"/>
    </location>
</feature>
<dbReference type="SMART" id="SM00355">
    <property type="entry name" value="ZnF_C2H2"/>
    <property type="match status" value="3"/>
</dbReference>
<organism evidence="3 4">
    <name type="scientific">Pseudopithomyces chartarum</name>
    <dbReference type="NCBI Taxonomy" id="1892770"/>
    <lineage>
        <taxon>Eukaryota</taxon>
        <taxon>Fungi</taxon>
        <taxon>Dikarya</taxon>
        <taxon>Ascomycota</taxon>
        <taxon>Pezizomycotina</taxon>
        <taxon>Dothideomycetes</taxon>
        <taxon>Pleosporomycetidae</taxon>
        <taxon>Pleosporales</taxon>
        <taxon>Massarineae</taxon>
        <taxon>Didymosphaeriaceae</taxon>
        <taxon>Pseudopithomyces</taxon>
    </lineage>
</organism>
<keyword evidence="4" id="KW-1185">Reference proteome</keyword>
<reference evidence="3 4" key="1">
    <citation type="submission" date="2021-02" db="EMBL/GenBank/DDBJ databases">
        <title>Genome assembly of Pseudopithomyces chartarum.</title>
        <authorList>
            <person name="Jauregui R."/>
            <person name="Singh J."/>
            <person name="Voisey C."/>
        </authorList>
    </citation>
    <scope>NUCLEOTIDE SEQUENCE [LARGE SCALE GENOMIC DNA]</scope>
    <source>
        <strain evidence="3 4">AGR01</strain>
    </source>
</reference>
<name>A0AAN6LX18_9PLEO</name>
<dbReference type="Proteomes" id="UP001280581">
    <property type="component" value="Unassembled WGS sequence"/>
</dbReference>
<protein>
    <recommendedName>
        <fullName evidence="2">C2H2-type domain-containing protein</fullName>
    </recommendedName>
</protein>
<sequence length="513" mass="58399">MDDHYFDSILARLDASQLQQLRRKIDERLGQCDIFTNEKDETSFDVHRATFYSDSPTLFHSGRSTPIAGSIMSDKATFQSPYPLAAHDDTFNHSLPHLTETSYAAPDYKSHLRSSLRHETLQKTIHENRVGEATPRQYFCTFCAELGTSKIIKTKQDWKRHEEDYHTGTGLQWLCPVNGCPGVFPRGVDFKKHLKKDHEGTKYSRDCKEVRQMPHVYACGFENCKQLNETWKDHCDHVASHMSKGQTKWSYDRTIRNLVKHQDISPHWKDTYNTLGPQMSVVPNELTWNVHATRKMRDQLESLRFDDTLGGFLQSLFFSGIPPKDQSLAIRQPITDMPSSNAYNSALPMILPVFPGLIDFDHPFVNNDFTLDPNVTTSNETIAPPRHHRNSVFMTDAPPLDASETFELPSTDLFEEIPSMADEQISIEKFIAEVSPDSLPGTDSRAAVPGLTKSHSPRALMNKSREWLGARKLQNYHTGVVEHPDLPANMRLPSSSPRKKSHTAAPRIHNYQS</sequence>
<evidence type="ECO:0000313" key="3">
    <source>
        <dbReference type="EMBL" id="KAK3209027.1"/>
    </source>
</evidence>
<accession>A0AAN6LX18</accession>